<comment type="caution">
    <text evidence="3">The sequence shown here is derived from an EMBL/GenBank/DDBJ whole genome shotgun (WGS) entry which is preliminary data.</text>
</comment>
<dbReference type="Gene3D" id="3.40.50.300">
    <property type="entry name" value="P-loop containing nucleotide triphosphate hydrolases"/>
    <property type="match status" value="1"/>
</dbReference>
<evidence type="ECO:0000313" key="3">
    <source>
        <dbReference type="EMBL" id="KAL2086080.1"/>
    </source>
</evidence>
<dbReference type="PANTHER" id="PTHR14241:SF1">
    <property type="entry name" value="INTERFERON-INDUCED PROTEIN 44-RELATED"/>
    <property type="match status" value="1"/>
</dbReference>
<dbReference type="SMART" id="SM00409">
    <property type="entry name" value="IG"/>
    <property type="match status" value="1"/>
</dbReference>
<dbReference type="InterPro" id="IPR013098">
    <property type="entry name" value="Ig_I-set"/>
</dbReference>
<dbReference type="Proteomes" id="UP001591681">
    <property type="component" value="Unassembled WGS sequence"/>
</dbReference>
<feature type="domain" description="Ig-like" evidence="2">
    <location>
        <begin position="38"/>
        <end position="140"/>
    </location>
</feature>
<gene>
    <name evidence="3" type="ORF">ACEWY4_017139</name>
</gene>
<dbReference type="AlphaFoldDB" id="A0ABD1JHF6"/>
<evidence type="ECO:0000256" key="1">
    <source>
        <dbReference type="SAM" id="MobiDB-lite"/>
    </source>
</evidence>
<dbReference type="SUPFAM" id="SSF52540">
    <property type="entry name" value="P-loop containing nucleoside triphosphate hydrolases"/>
    <property type="match status" value="1"/>
</dbReference>
<dbReference type="InterPro" id="IPR036179">
    <property type="entry name" value="Ig-like_dom_sf"/>
</dbReference>
<dbReference type="InterPro" id="IPR003599">
    <property type="entry name" value="Ig_sub"/>
</dbReference>
<dbReference type="PANTHER" id="PTHR14241">
    <property type="entry name" value="INTERFERON-INDUCED PROTEIN 44"/>
    <property type="match status" value="1"/>
</dbReference>
<evidence type="ECO:0000313" key="4">
    <source>
        <dbReference type="Proteomes" id="UP001591681"/>
    </source>
</evidence>
<dbReference type="Gene3D" id="2.60.40.10">
    <property type="entry name" value="Immunoglobulins"/>
    <property type="match status" value="1"/>
</dbReference>
<sequence length="416" mass="46264">MKTPFGGEGLVLSRFWFVVCERGCWNSDTTMGSSPSKPQLKDISVKRGDAIAFTWTANCAVNGTWKKDGQVLTNSAASSTSKRDDQAPEGGGRISIRHEDYKQFHLTIRDATEQDEGTYTLELSNWLGAASGSANVKLLEYDSDWRNLDWGDTENMKRKLGRFTLSNAQIGHLRFLLHGPVGYGKSSIINSFNSVFQRRVTDKALTAARSETSHTIVYKTYPIKDNQGRVLPFVFNDSMGLENEEEGKGGALTADIISALKGHVKDGYKFNKGSPLCEGDLGYNGNPNLSDKVHCLVSVIHADRISGLVEANSNIMKKMRDVRRAASDMGIPQVVIMTHVDECCPLVAKDLKHIYSSKKMKQAMQHCSNKLGVPMKCIFPVKNYHEEKEVDKKTDCLILDALQKIVHFANDYVEDK</sequence>
<reference evidence="3 4" key="1">
    <citation type="submission" date="2024-09" db="EMBL/GenBank/DDBJ databases">
        <title>A chromosome-level genome assembly of Gray's grenadier anchovy, Coilia grayii.</title>
        <authorList>
            <person name="Fu Z."/>
        </authorList>
    </citation>
    <scope>NUCLEOTIDE SEQUENCE [LARGE SCALE GENOMIC DNA]</scope>
    <source>
        <strain evidence="3">G4</strain>
        <tissue evidence="3">Muscle</tissue>
    </source>
</reference>
<accession>A0ABD1JHF6</accession>
<keyword evidence="4" id="KW-1185">Reference proteome</keyword>
<dbReference type="Pfam" id="PF07679">
    <property type="entry name" value="I-set"/>
    <property type="match status" value="1"/>
</dbReference>
<dbReference type="SUPFAM" id="SSF48726">
    <property type="entry name" value="Immunoglobulin"/>
    <property type="match status" value="1"/>
</dbReference>
<dbReference type="InterPro" id="IPR007110">
    <property type="entry name" value="Ig-like_dom"/>
</dbReference>
<proteinExistence type="predicted"/>
<dbReference type="InterPro" id="IPR027417">
    <property type="entry name" value="P-loop_NTPase"/>
</dbReference>
<dbReference type="InterPro" id="IPR013783">
    <property type="entry name" value="Ig-like_fold"/>
</dbReference>
<dbReference type="PROSITE" id="PS50835">
    <property type="entry name" value="IG_LIKE"/>
    <property type="match status" value="1"/>
</dbReference>
<protein>
    <recommendedName>
        <fullName evidence="2">Ig-like domain-containing protein</fullName>
    </recommendedName>
</protein>
<name>A0ABD1JHF6_9TELE</name>
<feature type="region of interest" description="Disordered" evidence="1">
    <location>
        <begin position="74"/>
        <end position="94"/>
    </location>
</feature>
<dbReference type="EMBL" id="JBHFQA010000015">
    <property type="protein sequence ID" value="KAL2086080.1"/>
    <property type="molecule type" value="Genomic_DNA"/>
</dbReference>
<evidence type="ECO:0000259" key="2">
    <source>
        <dbReference type="PROSITE" id="PS50835"/>
    </source>
</evidence>
<organism evidence="3 4">
    <name type="scientific">Coilia grayii</name>
    <name type="common">Gray's grenadier anchovy</name>
    <dbReference type="NCBI Taxonomy" id="363190"/>
    <lineage>
        <taxon>Eukaryota</taxon>
        <taxon>Metazoa</taxon>
        <taxon>Chordata</taxon>
        <taxon>Craniata</taxon>
        <taxon>Vertebrata</taxon>
        <taxon>Euteleostomi</taxon>
        <taxon>Actinopterygii</taxon>
        <taxon>Neopterygii</taxon>
        <taxon>Teleostei</taxon>
        <taxon>Clupei</taxon>
        <taxon>Clupeiformes</taxon>
        <taxon>Clupeoidei</taxon>
        <taxon>Engraulidae</taxon>
        <taxon>Coilinae</taxon>
        <taxon>Coilia</taxon>
    </lineage>
</organism>